<feature type="compositionally biased region" description="Low complexity" evidence="1">
    <location>
        <begin position="247"/>
        <end position="261"/>
    </location>
</feature>
<organism evidence="2 3">
    <name type="scientific">Lichtheimia ornata</name>
    <dbReference type="NCBI Taxonomy" id="688661"/>
    <lineage>
        <taxon>Eukaryota</taxon>
        <taxon>Fungi</taxon>
        <taxon>Fungi incertae sedis</taxon>
        <taxon>Mucoromycota</taxon>
        <taxon>Mucoromycotina</taxon>
        <taxon>Mucoromycetes</taxon>
        <taxon>Mucorales</taxon>
        <taxon>Lichtheimiaceae</taxon>
        <taxon>Lichtheimia</taxon>
    </lineage>
</organism>
<feature type="compositionally biased region" description="Polar residues" evidence="1">
    <location>
        <begin position="1"/>
        <end position="21"/>
    </location>
</feature>
<feature type="region of interest" description="Disordered" evidence="1">
    <location>
        <begin position="144"/>
        <end position="195"/>
    </location>
</feature>
<dbReference type="RefSeq" id="XP_058341654.1">
    <property type="nucleotide sequence ID" value="XM_058487603.1"/>
</dbReference>
<evidence type="ECO:0000313" key="3">
    <source>
        <dbReference type="Proteomes" id="UP001234581"/>
    </source>
</evidence>
<name>A0AAD7V2Z2_9FUNG</name>
<feature type="region of interest" description="Disordered" evidence="1">
    <location>
        <begin position="1"/>
        <end position="29"/>
    </location>
</feature>
<feature type="compositionally biased region" description="Basic residues" evidence="1">
    <location>
        <begin position="146"/>
        <end position="155"/>
    </location>
</feature>
<evidence type="ECO:0000313" key="2">
    <source>
        <dbReference type="EMBL" id="KAJ8656741.1"/>
    </source>
</evidence>
<accession>A0AAD7V2Z2</accession>
<dbReference type="AlphaFoldDB" id="A0AAD7V2Z2"/>
<dbReference type="GeneID" id="83214996"/>
<keyword evidence="3" id="KW-1185">Reference proteome</keyword>
<dbReference type="PANTHER" id="PTHR33324:SF2">
    <property type="entry name" value="MYB_SANT-LIKE DNA-BINDING DOMAIN-CONTAINING PROTEIN"/>
    <property type="match status" value="1"/>
</dbReference>
<evidence type="ECO:0000256" key="1">
    <source>
        <dbReference type="SAM" id="MobiDB-lite"/>
    </source>
</evidence>
<dbReference type="Proteomes" id="UP001234581">
    <property type="component" value="Unassembled WGS sequence"/>
</dbReference>
<comment type="caution">
    <text evidence="2">The sequence shown here is derived from an EMBL/GenBank/DDBJ whole genome shotgun (WGS) entry which is preliminary data.</text>
</comment>
<feature type="compositionally biased region" description="Low complexity" evidence="1">
    <location>
        <begin position="171"/>
        <end position="195"/>
    </location>
</feature>
<gene>
    <name evidence="2" type="ORF">O0I10_007588</name>
</gene>
<feature type="region of interest" description="Disordered" evidence="1">
    <location>
        <begin position="225"/>
        <end position="264"/>
    </location>
</feature>
<reference evidence="2 3" key="1">
    <citation type="submission" date="2023-03" db="EMBL/GenBank/DDBJ databases">
        <title>Genome sequence of Lichtheimia ornata CBS 291.66.</title>
        <authorList>
            <person name="Mohabir J.T."/>
            <person name="Shea T.P."/>
            <person name="Kurbessoian T."/>
            <person name="Berby B."/>
            <person name="Fontaine J."/>
            <person name="Livny J."/>
            <person name="Gnirke A."/>
            <person name="Stajich J.E."/>
            <person name="Cuomo C.A."/>
        </authorList>
    </citation>
    <scope>NUCLEOTIDE SEQUENCE [LARGE SCALE GENOMIC DNA]</scope>
    <source>
        <strain evidence="2">CBS 291.66</strain>
    </source>
</reference>
<protein>
    <submittedName>
        <fullName evidence="2">Uncharacterized protein</fullName>
    </submittedName>
</protein>
<proteinExistence type="predicted"/>
<sequence>MLSMQSNMEIGESSRWTATESSESRPPVNMSSNEVLLEWLKKPGNYARFAKGGDPSYVSVDGRGETRSDMAREVLVMLEAAGYQGRNHIATAKKMINWVRRYKKAHELACSGANEHKVRKTFPYYYNLVDCIGNDSELPINIRESRQKRRGRQKKASSSSRDVSLDTYLEGSPLSSAASLSPSPGPDYLSSSSSAYSQTDYVPHMPIIRSRQPDSSTLCSFSEQNIINGPRRLPVPSIQPRGNPTVNDSNNNNNSNNDSNNTTHHHCQATMQRMMETLYQQQEYHNQQMSRLLQQNQELLTQQAKSHRIHEMQVQASLMVSVIDRLSAAGLSKNEISAHLLQLNGGSNEEQQQQLIPQQDQ</sequence>
<dbReference type="EMBL" id="JARTCD010000037">
    <property type="protein sequence ID" value="KAJ8656741.1"/>
    <property type="molecule type" value="Genomic_DNA"/>
</dbReference>
<dbReference type="PANTHER" id="PTHR33324">
    <property type="entry name" value="EXPRESSED PROTEIN"/>
    <property type="match status" value="1"/>
</dbReference>